<evidence type="ECO:0000256" key="1">
    <source>
        <dbReference type="SAM" id="MobiDB-lite"/>
    </source>
</evidence>
<evidence type="ECO:0000259" key="2">
    <source>
        <dbReference type="PROSITE" id="PS50104"/>
    </source>
</evidence>
<sequence>MLCYSICRGNLVMGNATEPMSMNIAPVPTVSLINKQRSRQSSLVSTDSFLQSQRSIDHNYSGSDPILRERGPSPTSQQAANIATGEPSSIELTGGVGQNELSSSRTSTQPKKQSSPVPAKNVRRCFGVNHASEQSECHINVTPPYPTAHFLEGQVITWVNVDLVMSHNQENQMTRETPEQSRCGSAENVSAGKLEYDHTSGHFNVQLNNDFNTGNFTVEQGASLLNQQEPNSIVEDFYRYRNSKEDNTNNSCSKLNIEDLTFCSSTLLAPLSDNIAPSLCSFGPLQGVSAEASICFNSVHAGDTRSFPVYESHHSNSYDSYNFDSYYPTELCNTHELNRELINYNTRTDISTHSVCSASEEFHFHFCGDGIESCNCASCDQPPVLTTYHLENNGITSLGFTAGQCEENFSFGGGHRMISLSQEGLNSLGFVIQRGRTNSFGETLRNSLNGDSLSAQEAMPKRFGGGSRIISLSQEGLSSLGFWAENGSCGETVQPSILDDSVCAQEALAKLPGGESRLDSNQKDSNSLPFVTNRVRSGSGSNLRNSLKRDYLACTQETLSSLNPQFQASDRKTRSVSSKVEANLSKVLCQSFDHCSASNIPTTSSSTKSLNKSVFHQSTSSVSSSNNDSVTPTDKVVKSYFRQASQGGSGRLMEDRQEIYESFGNIQEADPSLPFIRPRSSSGRAKSPATRQKSPQSRSKSPASRPSSPGKKHTDLEDTNPTIQDVQVKRNEPADINFAEPANDALSIFDGPSGYRQFYSAFLCCAPEDLQHFGLSFHSMLEEWGFKIFLPPRDLVLTGCNFDNMSRALEERCNGKIIVILSVNYEASEECSFLTSFARVLDPDARKRNIIPVQIDKHVEIKNVLKGLSIIRYNHDYKCGWLKQKLVDAIAA</sequence>
<name>A0AAD8BEF4_BIOPF</name>
<organism evidence="3 4">
    <name type="scientific">Biomphalaria pfeifferi</name>
    <name type="common">Bloodfluke planorb</name>
    <name type="synonym">Freshwater snail</name>
    <dbReference type="NCBI Taxonomy" id="112525"/>
    <lineage>
        <taxon>Eukaryota</taxon>
        <taxon>Metazoa</taxon>
        <taxon>Spiralia</taxon>
        <taxon>Lophotrochozoa</taxon>
        <taxon>Mollusca</taxon>
        <taxon>Gastropoda</taxon>
        <taxon>Heterobranchia</taxon>
        <taxon>Euthyneura</taxon>
        <taxon>Panpulmonata</taxon>
        <taxon>Hygrophila</taxon>
        <taxon>Lymnaeoidea</taxon>
        <taxon>Planorbidae</taxon>
        <taxon>Biomphalaria</taxon>
    </lineage>
</organism>
<feature type="region of interest" description="Disordered" evidence="1">
    <location>
        <begin position="670"/>
        <end position="727"/>
    </location>
</feature>
<evidence type="ECO:0000313" key="4">
    <source>
        <dbReference type="Proteomes" id="UP001233172"/>
    </source>
</evidence>
<reference evidence="3" key="2">
    <citation type="submission" date="2023-04" db="EMBL/GenBank/DDBJ databases">
        <authorList>
            <person name="Bu L."/>
            <person name="Lu L."/>
            <person name="Laidemitt M.R."/>
            <person name="Zhang S.M."/>
            <person name="Mutuku M."/>
            <person name="Mkoji G."/>
            <person name="Steinauer M."/>
            <person name="Loker E.S."/>
        </authorList>
    </citation>
    <scope>NUCLEOTIDE SEQUENCE</scope>
    <source>
        <strain evidence="3">KasaAsao</strain>
        <tissue evidence="3">Whole Snail</tissue>
    </source>
</reference>
<dbReference type="InterPro" id="IPR035897">
    <property type="entry name" value="Toll_tir_struct_dom_sf"/>
</dbReference>
<dbReference type="Gene3D" id="3.40.50.10140">
    <property type="entry name" value="Toll/interleukin-1 receptor homology (TIR) domain"/>
    <property type="match status" value="1"/>
</dbReference>
<dbReference type="InterPro" id="IPR000157">
    <property type="entry name" value="TIR_dom"/>
</dbReference>
<proteinExistence type="predicted"/>
<keyword evidence="4" id="KW-1185">Reference proteome</keyword>
<dbReference type="Pfam" id="PF13676">
    <property type="entry name" value="TIR_2"/>
    <property type="match status" value="1"/>
</dbReference>
<feature type="compositionally biased region" description="Polar residues" evidence="1">
    <location>
        <begin position="99"/>
        <end position="116"/>
    </location>
</feature>
<dbReference type="PROSITE" id="PS50104">
    <property type="entry name" value="TIR"/>
    <property type="match status" value="1"/>
</dbReference>
<protein>
    <submittedName>
        <fullName evidence="3">Myeloid differentiation primary response protein MyD88-like isoform X2</fullName>
    </submittedName>
</protein>
<feature type="region of interest" description="Disordered" evidence="1">
    <location>
        <begin position="54"/>
        <end position="121"/>
    </location>
</feature>
<reference evidence="3" key="1">
    <citation type="journal article" date="2023" name="PLoS Negl. Trop. Dis.">
        <title>A genome sequence for Biomphalaria pfeifferi, the major vector snail for the human-infecting parasite Schistosoma mansoni.</title>
        <authorList>
            <person name="Bu L."/>
            <person name="Lu L."/>
            <person name="Laidemitt M.R."/>
            <person name="Zhang S.M."/>
            <person name="Mutuku M."/>
            <person name="Mkoji G."/>
            <person name="Steinauer M."/>
            <person name="Loker E.S."/>
        </authorList>
    </citation>
    <scope>NUCLEOTIDE SEQUENCE</scope>
    <source>
        <strain evidence="3">KasaAsao</strain>
    </source>
</reference>
<feature type="compositionally biased region" description="Low complexity" evidence="1">
    <location>
        <begin position="691"/>
        <end position="709"/>
    </location>
</feature>
<feature type="compositionally biased region" description="Polar residues" evidence="1">
    <location>
        <begin position="73"/>
        <end position="91"/>
    </location>
</feature>
<dbReference type="Proteomes" id="UP001233172">
    <property type="component" value="Unassembled WGS sequence"/>
</dbReference>
<dbReference type="EMBL" id="JASAOG010000089">
    <property type="protein sequence ID" value="KAK0053050.1"/>
    <property type="molecule type" value="Genomic_DNA"/>
</dbReference>
<evidence type="ECO:0000313" key="3">
    <source>
        <dbReference type="EMBL" id="KAK0053050.1"/>
    </source>
</evidence>
<comment type="caution">
    <text evidence="3">The sequence shown here is derived from an EMBL/GenBank/DDBJ whole genome shotgun (WGS) entry which is preliminary data.</text>
</comment>
<accession>A0AAD8BEF4</accession>
<gene>
    <name evidence="3" type="ORF">Bpfe_017427</name>
</gene>
<dbReference type="SUPFAM" id="SSF52200">
    <property type="entry name" value="Toll/Interleukin receptor TIR domain"/>
    <property type="match status" value="1"/>
</dbReference>
<dbReference type="AlphaFoldDB" id="A0AAD8BEF4"/>
<feature type="domain" description="TIR" evidence="2">
    <location>
        <begin position="757"/>
        <end position="892"/>
    </location>
</feature>
<dbReference type="GO" id="GO:0007165">
    <property type="term" value="P:signal transduction"/>
    <property type="evidence" value="ECO:0007669"/>
    <property type="project" value="InterPro"/>
</dbReference>